<name>A0AAQ3RZG5_VIGMU</name>
<evidence type="ECO:0000313" key="2">
    <source>
        <dbReference type="Proteomes" id="UP001374535"/>
    </source>
</evidence>
<dbReference type="AlphaFoldDB" id="A0AAQ3RZG5"/>
<proteinExistence type="predicted"/>
<accession>A0AAQ3RZG5</accession>
<reference evidence="1 2" key="1">
    <citation type="journal article" date="2023" name="Life. Sci Alliance">
        <title>Evolutionary insights into 3D genome organization and epigenetic landscape of Vigna mungo.</title>
        <authorList>
            <person name="Junaid A."/>
            <person name="Singh B."/>
            <person name="Bhatia S."/>
        </authorList>
    </citation>
    <scope>NUCLEOTIDE SEQUENCE [LARGE SCALE GENOMIC DNA]</scope>
    <source>
        <strain evidence="1">Urdbean</strain>
    </source>
</reference>
<dbReference type="Proteomes" id="UP001374535">
    <property type="component" value="Chromosome 5"/>
</dbReference>
<gene>
    <name evidence="1" type="ORF">V8G54_015378</name>
</gene>
<organism evidence="1 2">
    <name type="scientific">Vigna mungo</name>
    <name type="common">Black gram</name>
    <name type="synonym">Phaseolus mungo</name>
    <dbReference type="NCBI Taxonomy" id="3915"/>
    <lineage>
        <taxon>Eukaryota</taxon>
        <taxon>Viridiplantae</taxon>
        <taxon>Streptophyta</taxon>
        <taxon>Embryophyta</taxon>
        <taxon>Tracheophyta</taxon>
        <taxon>Spermatophyta</taxon>
        <taxon>Magnoliopsida</taxon>
        <taxon>eudicotyledons</taxon>
        <taxon>Gunneridae</taxon>
        <taxon>Pentapetalae</taxon>
        <taxon>rosids</taxon>
        <taxon>fabids</taxon>
        <taxon>Fabales</taxon>
        <taxon>Fabaceae</taxon>
        <taxon>Papilionoideae</taxon>
        <taxon>50 kb inversion clade</taxon>
        <taxon>NPAAA clade</taxon>
        <taxon>indigoferoid/millettioid clade</taxon>
        <taxon>Phaseoleae</taxon>
        <taxon>Vigna</taxon>
    </lineage>
</organism>
<dbReference type="EMBL" id="CP144696">
    <property type="protein sequence ID" value="WVZ10848.1"/>
    <property type="molecule type" value="Genomic_DNA"/>
</dbReference>
<sequence>MIILISSTLMYPTRLRSKNRKACNNSLSTTTSLTAGVSFLVSSFSSFNRVSALDSCTSSLTLISPLEVSSVALSLVIFSGLVSAFASCSSFLSSDALCLGLPSSISSYSSGSSSGSSSSSDSSSIFTTSSLSLLELSFSETAFTSSTWIGLVSISGGSLFTEGPSPF</sequence>
<keyword evidence="2" id="KW-1185">Reference proteome</keyword>
<evidence type="ECO:0000313" key="1">
    <source>
        <dbReference type="EMBL" id="WVZ10848.1"/>
    </source>
</evidence>
<protein>
    <submittedName>
        <fullName evidence="1">Uncharacterized protein</fullName>
    </submittedName>
</protein>